<dbReference type="AlphaFoldDB" id="E6VFJ0"/>
<dbReference type="KEGG" id="rpx:Rpdx1_2491"/>
<dbReference type="BioCyc" id="RPAL652103:RPDX1_RS12245-MONOMER"/>
<dbReference type="EMBL" id="CP002418">
    <property type="protein sequence ID" value="ADU44082.1"/>
    <property type="molecule type" value="Genomic_DNA"/>
</dbReference>
<dbReference type="HOGENOM" id="CLU_2370955_0_0_5"/>
<dbReference type="STRING" id="652103.Rpdx1_2491"/>
<reference evidence="1" key="1">
    <citation type="submission" date="2010-12" db="EMBL/GenBank/DDBJ databases">
        <title>Complete sequence of Rhodopseudomonas palustris DX-1.</title>
        <authorList>
            <consortium name="US DOE Joint Genome Institute"/>
            <person name="Lucas S."/>
            <person name="Copeland A."/>
            <person name="Lapidus A."/>
            <person name="Cheng J.-F."/>
            <person name="Goodwin L."/>
            <person name="Pitluck S."/>
            <person name="Misra M."/>
            <person name="Chertkov O."/>
            <person name="Detter J.C."/>
            <person name="Han C."/>
            <person name="Tapia R."/>
            <person name="Land M."/>
            <person name="Hauser L."/>
            <person name="Kyrpides N."/>
            <person name="Ivanova N."/>
            <person name="Ovchinnikova G."/>
            <person name="Logan B."/>
            <person name="Oda Y."/>
            <person name="Harwood C."/>
            <person name="Woyke T."/>
        </authorList>
    </citation>
    <scope>NUCLEOTIDE SEQUENCE [LARGE SCALE GENOMIC DNA]</scope>
    <source>
        <strain evidence="1">DX-1</strain>
    </source>
</reference>
<evidence type="ECO:0000313" key="1">
    <source>
        <dbReference type="EMBL" id="ADU44082.1"/>
    </source>
</evidence>
<dbReference type="Proteomes" id="UP000001402">
    <property type="component" value="Chromosome"/>
</dbReference>
<proteinExistence type="predicted"/>
<evidence type="ECO:0000313" key="2">
    <source>
        <dbReference type="Proteomes" id="UP000001402"/>
    </source>
</evidence>
<name>E6VFJ0_RHOPX</name>
<protein>
    <submittedName>
        <fullName evidence="1">Aldo/keto reductase</fullName>
    </submittedName>
</protein>
<sequence>MEDCDAWVMQKLKREAQEEADARAAKVAHVVLAATTAAPQISAAIVKAARGPSALAPYQLAEAIRLAKQLVTDLEIAQLALGWKPEPTEPRKASR</sequence>
<organism evidence="1 2">
    <name type="scientific">Rhodopseudomonas palustris (strain DX-1)</name>
    <dbReference type="NCBI Taxonomy" id="652103"/>
    <lineage>
        <taxon>Bacteria</taxon>
        <taxon>Pseudomonadati</taxon>
        <taxon>Pseudomonadota</taxon>
        <taxon>Alphaproteobacteria</taxon>
        <taxon>Hyphomicrobiales</taxon>
        <taxon>Nitrobacteraceae</taxon>
        <taxon>Rhodopseudomonas</taxon>
    </lineage>
</organism>
<gene>
    <name evidence="1" type="ordered locus">Rpdx1_2491</name>
</gene>
<accession>E6VFJ0</accession>